<dbReference type="Proteomes" id="UP000434342">
    <property type="component" value="Unassembled WGS sequence"/>
</dbReference>
<proteinExistence type="predicted"/>
<dbReference type="EMBL" id="FMZL01000006">
    <property type="protein sequence ID" value="SDC25273.1"/>
    <property type="molecule type" value="Genomic_DNA"/>
</dbReference>
<evidence type="ECO:0000313" key="2">
    <source>
        <dbReference type="EMBL" id="SDC25273.1"/>
    </source>
</evidence>
<keyword evidence="3" id="KW-1185">Reference proteome</keyword>
<evidence type="ECO:0000313" key="4">
    <source>
        <dbReference type="Proteomes" id="UP000434342"/>
    </source>
</evidence>
<dbReference type="Proteomes" id="UP000198528">
    <property type="component" value="Unassembled WGS sequence"/>
</dbReference>
<sequence>MDQNDQALVDKLKGELAQQGMKTAFAEDAPAAGEKNEDSEVDFLSAMNAFRKAKASGDKDAIAAAERHLQEVVRQEMRDFEGCDTK</sequence>
<protein>
    <submittedName>
        <fullName evidence="2">Uncharacterized protein</fullName>
    </submittedName>
</protein>
<reference evidence="3" key="2">
    <citation type="submission" date="2016-10" db="EMBL/GenBank/DDBJ databases">
        <authorList>
            <person name="Varghese N."/>
            <person name="Submissions S."/>
        </authorList>
    </citation>
    <scope>NUCLEOTIDE SEQUENCE [LARGE SCALE GENOMIC DNA]</scope>
    <source>
        <strain evidence="3">DSM 22619</strain>
    </source>
</reference>
<organism evidence="2 3">
    <name type="scientific">Parafannyhessea umbonata</name>
    <dbReference type="NCBI Taxonomy" id="604330"/>
    <lineage>
        <taxon>Bacteria</taxon>
        <taxon>Bacillati</taxon>
        <taxon>Actinomycetota</taxon>
        <taxon>Coriobacteriia</taxon>
        <taxon>Coriobacteriales</taxon>
        <taxon>Atopobiaceae</taxon>
        <taxon>Parafannyhessea</taxon>
    </lineage>
</organism>
<name>A0A1G6K2V9_9ACTN</name>
<reference evidence="2" key="1">
    <citation type="submission" date="2016-10" db="EMBL/GenBank/DDBJ databases">
        <authorList>
            <person name="de Groot N.N."/>
        </authorList>
    </citation>
    <scope>NUCLEOTIDE SEQUENCE [LARGE SCALE GENOMIC DNA]</scope>
    <source>
        <strain evidence="2">DSM 22619</strain>
    </source>
</reference>
<dbReference type="EMBL" id="VUND01000002">
    <property type="protein sequence ID" value="MST60435.1"/>
    <property type="molecule type" value="Genomic_DNA"/>
</dbReference>
<evidence type="ECO:0000313" key="3">
    <source>
        <dbReference type="Proteomes" id="UP000198528"/>
    </source>
</evidence>
<accession>A0A1G6K2V9</accession>
<dbReference type="RefSeq" id="WP_090845934.1">
    <property type="nucleotide sequence ID" value="NZ_DBFONV010000075.1"/>
</dbReference>
<evidence type="ECO:0000313" key="1">
    <source>
        <dbReference type="EMBL" id="MST60435.1"/>
    </source>
</evidence>
<reference evidence="1 4" key="3">
    <citation type="submission" date="2019-08" db="EMBL/GenBank/DDBJ databases">
        <title>In-depth cultivation of the pig gut microbiome towards novel bacterial diversity and tailored functional studies.</title>
        <authorList>
            <person name="Wylensek D."/>
            <person name="Hitch T.C.A."/>
            <person name="Clavel T."/>
        </authorList>
    </citation>
    <scope>NUCLEOTIDE SEQUENCE [LARGE SCALE GENOMIC DNA]</scope>
    <source>
        <strain evidence="1 4">WB01_CNA04</strain>
    </source>
</reference>
<gene>
    <name evidence="1" type="ORF">FYJ69_05865</name>
    <name evidence="2" type="ORF">SAMN04487824_10685</name>
</gene>
<dbReference type="AlphaFoldDB" id="A0A1G6K2V9"/>